<dbReference type="Gene3D" id="3.40.50.720">
    <property type="entry name" value="NAD(P)-binding Rossmann-like Domain"/>
    <property type="match status" value="1"/>
</dbReference>
<evidence type="ECO:0000256" key="2">
    <source>
        <dbReference type="ARBA" id="ARBA00023445"/>
    </source>
</evidence>
<dbReference type="PANTHER" id="PTHR10366">
    <property type="entry name" value="NAD DEPENDENT EPIMERASE/DEHYDRATASE"/>
    <property type="match status" value="1"/>
</dbReference>
<evidence type="ECO:0000313" key="5">
    <source>
        <dbReference type="Proteomes" id="UP000095038"/>
    </source>
</evidence>
<dbReference type="GeneID" id="30965950"/>
<reference evidence="5" key="1">
    <citation type="submission" date="2016-05" db="EMBL/GenBank/DDBJ databases">
        <title>Comparative genomics of biotechnologically important yeasts.</title>
        <authorList>
            <consortium name="DOE Joint Genome Institute"/>
            <person name="Riley R."/>
            <person name="Haridas S."/>
            <person name="Wolfe K.H."/>
            <person name="Lopes M.R."/>
            <person name="Hittinger C.T."/>
            <person name="Goker M."/>
            <person name="Salamov A."/>
            <person name="Wisecaver J."/>
            <person name="Long T.M."/>
            <person name="Aerts A.L."/>
            <person name="Barry K."/>
            <person name="Choi C."/>
            <person name="Clum A."/>
            <person name="Coughlan A.Y."/>
            <person name="Deshpande S."/>
            <person name="Douglass A.P."/>
            <person name="Hanson S.J."/>
            <person name="Klenk H.-P."/>
            <person name="Labutti K."/>
            <person name="Lapidus A."/>
            <person name="Lindquist E."/>
            <person name="Lipzen A."/>
            <person name="Meier-Kolthoff J.P."/>
            <person name="Ohm R.A."/>
            <person name="Otillar R.P."/>
            <person name="Pangilinan J."/>
            <person name="Peng Y."/>
            <person name="Rokas A."/>
            <person name="Rosa C.A."/>
            <person name="Scheuner C."/>
            <person name="Sibirny A.A."/>
            <person name="Slot J.C."/>
            <person name="Stielow J.B."/>
            <person name="Sun H."/>
            <person name="Kurtzman C.P."/>
            <person name="Blackwell M."/>
            <person name="Grigoriev I.V."/>
            <person name="Jeffries T.W."/>
        </authorList>
    </citation>
    <scope>NUCLEOTIDE SEQUENCE [LARGE SCALE GENOMIC DNA]</scope>
    <source>
        <strain evidence="5">DSM 1968</strain>
    </source>
</reference>
<evidence type="ECO:0000256" key="1">
    <source>
        <dbReference type="ARBA" id="ARBA00023002"/>
    </source>
</evidence>
<organism evidence="4 5">
    <name type="scientific">Ascoidea rubescens DSM 1968</name>
    <dbReference type="NCBI Taxonomy" id="1344418"/>
    <lineage>
        <taxon>Eukaryota</taxon>
        <taxon>Fungi</taxon>
        <taxon>Dikarya</taxon>
        <taxon>Ascomycota</taxon>
        <taxon>Saccharomycotina</taxon>
        <taxon>Saccharomycetes</taxon>
        <taxon>Ascoideaceae</taxon>
        <taxon>Ascoidea</taxon>
    </lineage>
</organism>
<dbReference type="InParanoid" id="A0A1D2VQ14"/>
<dbReference type="InterPro" id="IPR001509">
    <property type="entry name" value="Epimerase_deHydtase"/>
</dbReference>
<dbReference type="InterPro" id="IPR050425">
    <property type="entry name" value="NAD(P)_dehydrat-like"/>
</dbReference>
<evidence type="ECO:0000313" key="4">
    <source>
        <dbReference type="EMBL" id="ODV63689.1"/>
    </source>
</evidence>
<dbReference type="AlphaFoldDB" id="A0A1D2VQ14"/>
<dbReference type="STRING" id="1344418.A0A1D2VQ14"/>
<dbReference type="PANTHER" id="PTHR10366:SF564">
    <property type="entry name" value="STEROL-4-ALPHA-CARBOXYLATE 3-DEHYDROGENASE, DECARBOXYLATING"/>
    <property type="match status" value="1"/>
</dbReference>
<gene>
    <name evidence="4" type="ORF">ASCRUDRAFT_73496</name>
</gene>
<name>A0A1D2VQ14_9ASCO</name>
<feature type="domain" description="NAD-dependent epimerase/dehydratase" evidence="3">
    <location>
        <begin position="7"/>
        <end position="234"/>
    </location>
</feature>
<protein>
    <submittedName>
        <fullName evidence="4">NAD(P)-binding protein</fullName>
    </submittedName>
</protein>
<proteinExistence type="inferred from homology"/>
<dbReference type="RefSeq" id="XP_020049996.1">
    <property type="nucleotide sequence ID" value="XM_020192314.1"/>
</dbReference>
<keyword evidence="1" id="KW-0560">Oxidoreductase</keyword>
<keyword evidence="5" id="KW-1185">Reference proteome</keyword>
<dbReference type="Proteomes" id="UP000095038">
    <property type="component" value="Unassembled WGS sequence"/>
</dbReference>
<dbReference type="OrthoDB" id="2735536at2759"/>
<sequence>MSSKSSVLVTGGSGFVALHVIDTLLSKGYTVVATFRSKEKADPVLAGFNKKYSDSIKGRLSYVIVKDITHKEEFDQVFKADKSIKYVIHTAANFSFGFNKPLEEVYLNPARDGALNVLNSIVEYAPQVTNVVVTSSFAAILNGDKLGDKSFVHTEETWNPLNWDDPSNNNENSAYVISKKVAEKASWDFVKEKKPNFQLTSVNPPFIFGPQLFEDSLKNETLNTSAEVINKLLKTTPKDDETDPEQFSKRFLLAVDVRDVALFHVLPLENSKLEGKREFIAESKFSDQKLLNLINENFPALNGKIAKGIPSNIDKLDKNNVYYDSSKTLELSGVKLIPLKKTIVDSVNQILDYKKKHSTS</sequence>
<dbReference type="InterPro" id="IPR036291">
    <property type="entry name" value="NAD(P)-bd_dom_sf"/>
</dbReference>
<comment type="similarity">
    <text evidence="2">Belongs to the NAD(P)-dependent epimerase/dehydratase family. Dihydroflavonol-4-reductase subfamily.</text>
</comment>
<dbReference type="SUPFAM" id="SSF51735">
    <property type="entry name" value="NAD(P)-binding Rossmann-fold domains"/>
    <property type="match status" value="1"/>
</dbReference>
<dbReference type="FunFam" id="3.40.50.720:FF:000191">
    <property type="entry name" value="Methylglyoxal reductase (NADPH-dependent)"/>
    <property type="match status" value="1"/>
</dbReference>
<dbReference type="EMBL" id="KV454475">
    <property type="protein sequence ID" value="ODV63689.1"/>
    <property type="molecule type" value="Genomic_DNA"/>
</dbReference>
<dbReference type="Pfam" id="PF01370">
    <property type="entry name" value="Epimerase"/>
    <property type="match status" value="1"/>
</dbReference>
<accession>A0A1D2VQ14</accession>
<dbReference type="GO" id="GO:0016616">
    <property type="term" value="F:oxidoreductase activity, acting on the CH-OH group of donors, NAD or NADP as acceptor"/>
    <property type="evidence" value="ECO:0007669"/>
    <property type="project" value="TreeGrafter"/>
</dbReference>
<evidence type="ECO:0000259" key="3">
    <source>
        <dbReference type="Pfam" id="PF01370"/>
    </source>
</evidence>